<dbReference type="PANTHER" id="PTHR14523">
    <property type="entry name" value="UNCHARACTERIZED PROTEIN C17ORF53 HOMOLOG"/>
    <property type="match status" value="1"/>
</dbReference>
<dbReference type="AlphaFoldDB" id="A0A699HUP6"/>
<sequence length="247" mass="27055">MYYFFKYSSPSSHFVTQLLIKLSQLDSNFNNKNDPWEFSLDIDDSDLRLTPVLHSSSSTSVEPSSLTLNPVRIILGLTGIVQQAKLLKENVFILNSEGALMSTQEYMQKVVEDVGEDEDFNSRAWVNATNYVIVNGGTVTGCLGDIDNFLKNGKLEQVVGIVKSCSPNVIGDLTVTINNLSGTIPRTIHYKAIVKGGYGNDITIGAAMILVNVSVFTLKPSMHYLNITKKNVVKVFHKDTVLASGSG</sequence>
<dbReference type="InterPro" id="IPR028045">
    <property type="entry name" value="HROB"/>
</dbReference>
<dbReference type="EMBL" id="BKCJ010217944">
    <property type="protein sequence ID" value="GEY87327.1"/>
    <property type="molecule type" value="Genomic_DNA"/>
</dbReference>
<reference evidence="2" key="1">
    <citation type="journal article" date="2019" name="Sci. Rep.">
        <title>Draft genome of Tanacetum cinerariifolium, the natural source of mosquito coil.</title>
        <authorList>
            <person name="Yamashiro T."/>
            <person name="Shiraishi A."/>
            <person name="Satake H."/>
            <person name="Nakayama K."/>
        </authorList>
    </citation>
    <scope>NUCLEOTIDE SEQUENCE</scope>
</reference>
<name>A0A699HUP6_TANCI</name>
<dbReference type="GO" id="GO:0000725">
    <property type="term" value="P:recombinational repair"/>
    <property type="evidence" value="ECO:0007669"/>
    <property type="project" value="InterPro"/>
</dbReference>
<evidence type="ECO:0000313" key="2">
    <source>
        <dbReference type="EMBL" id="GEY87327.1"/>
    </source>
</evidence>
<gene>
    <name evidence="2" type="ORF">Tci_459301</name>
</gene>
<dbReference type="Pfam" id="PF15072">
    <property type="entry name" value="HROB"/>
    <property type="match status" value="1"/>
</dbReference>
<evidence type="ECO:0000259" key="1">
    <source>
        <dbReference type="Pfam" id="PF15072"/>
    </source>
</evidence>
<proteinExistence type="predicted"/>
<protein>
    <recommendedName>
        <fullName evidence="1">Homologous recombination OB-fold protein OB-fold domain-containing protein</fullName>
    </recommendedName>
</protein>
<feature type="domain" description="Homologous recombination OB-fold protein OB-fold" evidence="1">
    <location>
        <begin position="154"/>
        <end position="238"/>
    </location>
</feature>
<dbReference type="PANTHER" id="PTHR14523:SF1">
    <property type="entry name" value="HOMOLOGOUS RECOMBINATION OB-FOLD PROTEIN"/>
    <property type="match status" value="1"/>
</dbReference>
<comment type="caution">
    <text evidence="2">The sequence shown here is derived from an EMBL/GenBank/DDBJ whole genome shotgun (WGS) entry which is preliminary data.</text>
</comment>
<dbReference type="InterPro" id="IPR058570">
    <property type="entry name" value="HROB_OB"/>
</dbReference>
<accession>A0A699HUP6</accession>
<organism evidence="2">
    <name type="scientific">Tanacetum cinerariifolium</name>
    <name type="common">Dalmatian daisy</name>
    <name type="synonym">Chrysanthemum cinerariifolium</name>
    <dbReference type="NCBI Taxonomy" id="118510"/>
    <lineage>
        <taxon>Eukaryota</taxon>
        <taxon>Viridiplantae</taxon>
        <taxon>Streptophyta</taxon>
        <taxon>Embryophyta</taxon>
        <taxon>Tracheophyta</taxon>
        <taxon>Spermatophyta</taxon>
        <taxon>Magnoliopsida</taxon>
        <taxon>eudicotyledons</taxon>
        <taxon>Gunneridae</taxon>
        <taxon>Pentapetalae</taxon>
        <taxon>asterids</taxon>
        <taxon>campanulids</taxon>
        <taxon>Asterales</taxon>
        <taxon>Asteraceae</taxon>
        <taxon>Asteroideae</taxon>
        <taxon>Anthemideae</taxon>
        <taxon>Anthemidinae</taxon>
        <taxon>Tanacetum</taxon>
    </lineage>
</organism>